<dbReference type="EMBL" id="MT142892">
    <property type="protein sequence ID" value="QJA90120.1"/>
    <property type="molecule type" value="Genomic_DNA"/>
</dbReference>
<dbReference type="EMBL" id="MT142040">
    <property type="protein sequence ID" value="QJA73619.1"/>
    <property type="molecule type" value="Genomic_DNA"/>
</dbReference>
<protein>
    <submittedName>
        <fullName evidence="2">Uncharacterized protein</fullName>
    </submittedName>
</protein>
<proteinExistence type="predicted"/>
<evidence type="ECO:0000313" key="1">
    <source>
        <dbReference type="EMBL" id="QJA73619.1"/>
    </source>
</evidence>
<dbReference type="AlphaFoldDB" id="A0A6M3L626"/>
<accession>A0A6M3L626</accession>
<gene>
    <name evidence="1" type="ORF">MM415A02289_0002</name>
    <name evidence="2" type="ORF">MM415B02439_0002</name>
</gene>
<name>A0A6M3L626_9ZZZZ</name>
<sequence length="135" mass="15838">MITIIGLLIVLFAIREIVYIWQRQQDTRHYHATVAQYQDHEVRYLNQIEGLIEKLHATSEKEKIAVYTLTGKRLDHETELLKVRQKLANTMPHPSNSSNDNALYEDAAIAELERKRKEKMQALLEEQNRADLIQE</sequence>
<organism evidence="2">
    <name type="scientific">viral metagenome</name>
    <dbReference type="NCBI Taxonomy" id="1070528"/>
    <lineage>
        <taxon>unclassified sequences</taxon>
        <taxon>metagenomes</taxon>
        <taxon>organismal metagenomes</taxon>
    </lineage>
</organism>
<reference evidence="2" key="1">
    <citation type="submission" date="2020-03" db="EMBL/GenBank/DDBJ databases">
        <title>The deep terrestrial virosphere.</title>
        <authorList>
            <person name="Holmfeldt K."/>
            <person name="Nilsson E."/>
            <person name="Simone D."/>
            <person name="Lopez-Fernandez M."/>
            <person name="Wu X."/>
            <person name="de Brujin I."/>
            <person name="Lundin D."/>
            <person name="Andersson A."/>
            <person name="Bertilsson S."/>
            <person name="Dopson M."/>
        </authorList>
    </citation>
    <scope>NUCLEOTIDE SEQUENCE</scope>
    <source>
        <strain evidence="1">MM415A02289</strain>
        <strain evidence="2">MM415B02439</strain>
    </source>
</reference>
<evidence type="ECO:0000313" key="2">
    <source>
        <dbReference type="EMBL" id="QJA90120.1"/>
    </source>
</evidence>